<keyword evidence="6" id="KW-1185">Reference proteome</keyword>
<evidence type="ECO:0000256" key="1">
    <source>
        <dbReference type="ARBA" id="ARBA00004196"/>
    </source>
</evidence>
<dbReference type="PANTHER" id="PTHR32347">
    <property type="entry name" value="EFFLUX SYSTEM COMPONENT YKNX-RELATED"/>
    <property type="match status" value="1"/>
</dbReference>
<evidence type="ECO:0000313" key="5">
    <source>
        <dbReference type="EMBL" id="MFD1216357.1"/>
    </source>
</evidence>
<dbReference type="Gene3D" id="2.40.30.170">
    <property type="match status" value="1"/>
</dbReference>
<feature type="coiled-coil region" evidence="3">
    <location>
        <begin position="142"/>
        <end position="176"/>
    </location>
</feature>
<dbReference type="EMBL" id="JBHTLR010000007">
    <property type="protein sequence ID" value="MFD1216357.1"/>
    <property type="molecule type" value="Genomic_DNA"/>
</dbReference>
<comment type="caution">
    <text evidence="5">The sequence shown here is derived from an EMBL/GenBank/DDBJ whole genome shotgun (WGS) entry which is preliminary data.</text>
</comment>
<feature type="chain" id="PRO_5045615251" evidence="4">
    <location>
        <begin position="26"/>
        <end position="325"/>
    </location>
</feature>
<evidence type="ECO:0000256" key="4">
    <source>
        <dbReference type="SAM" id="SignalP"/>
    </source>
</evidence>
<comment type="subcellular location">
    <subcellularLocation>
        <location evidence="1">Cell envelope</location>
    </subcellularLocation>
</comment>
<proteinExistence type="predicted"/>
<reference evidence="6" key="1">
    <citation type="journal article" date="2019" name="Int. J. Syst. Evol. Microbiol.">
        <title>The Global Catalogue of Microorganisms (GCM) 10K type strain sequencing project: providing services to taxonomists for standard genome sequencing and annotation.</title>
        <authorList>
            <consortium name="The Broad Institute Genomics Platform"/>
            <consortium name="The Broad Institute Genome Sequencing Center for Infectious Disease"/>
            <person name="Wu L."/>
            <person name="Ma J."/>
        </authorList>
    </citation>
    <scope>NUCLEOTIDE SEQUENCE [LARGE SCALE GENOMIC DNA]</scope>
    <source>
        <strain evidence="6">CCUG 54356</strain>
    </source>
</reference>
<feature type="signal peptide" evidence="4">
    <location>
        <begin position="1"/>
        <end position="25"/>
    </location>
</feature>
<accession>A0ABW3U683</accession>
<evidence type="ECO:0000256" key="3">
    <source>
        <dbReference type="SAM" id="Coils"/>
    </source>
</evidence>
<protein>
    <submittedName>
        <fullName evidence="5">HlyD family secretion protein</fullName>
    </submittedName>
</protein>
<evidence type="ECO:0000256" key="2">
    <source>
        <dbReference type="ARBA" id="ARBA00023054"/>
    </source>
</evidence>
<sequence>MRCIALRFPLMACLLLSLVPSVVWAEQAPLLLSGQVRAEKSQSFISPMTDNWRVEVQWLMPEGQVAQPGDIVAVFDGAAIQGEIDSEEVVLDTAREKLDKDDSKFAQDELEKTYALERAQLLLKKAAIDAAVPKKYLSAYEYESYQVAKKEAESAVRKAEKDLAQAELTRQVAAKKQRVKIAGAETRLEYKRGQLASMSLHAERSGPVLYGKHPWTGERVFVGMTAQPGWTIAEIPSMSDLYVEAWLHEIDVDRVRSGQAAELIFDAYLQRRFPAQLAEIAVQPQKRQELGPGLYYRLMFEFSETPELELLPGMSARIEFPEAVQ</sequence>
<evidence type="ECO:0000313" key="6">
    <source>
        <dbReference type="Proteomes" id="UP001597264"/>
    </source>
</evidence>
<keyword evidence="4" id="KW-0732">Signal</keyword>
<dbReference type="RefSeq" id="WP_230438459.1">
    <property type="nucleotide sequence ID" value="NZ_CP087715.1"/>
</dbReference>
<keyword evidence="2 3" id="KW-0175">Coiled coil</keyword>
<dbReference type="Proteomes" id="UP001597264">
    <property type="component" value="Unassembled WGS sequence"/>
</dbReference>
<organism evidence="5 6">
    <name type="scientific">Microbulbifer celer</name>
    <dbReference type="NCBI Taxonomy" id="435905"/>
    <lineage>
        <taxon>Bacteria</taxon>
        <taxon>Pseudomonadati</taxon>
        <taxon>Pseudomonadota</taxon>
        <taxon>Gammaproteobacteria</taxon>
        <taxon>Cellvibrionales</taxon>
        <taxon>Microbulbiferaceae</taxon>
        <taxon>Microbulbifer</taxon>
    </lineage>
</organism>
<dbReference type="InterPro" id="IPR050465">
    <property type="entry name" value="UPF0194_transport"/>
</dbReference>
<gene>
    <name evidence="5" type="ORF">ACFQ2X_07090</name>
</gene>
<name>A0ABW3U683_9GAMM</name>